<accession>A0AAV2L0E2</accession>
<evidence type="ECO:0000313" key="3">
    <source>
        <dbReference type="Proteomes" id="UP001497482"/>
    </source>
</evidence>
<organism evidence="2 3">
    <name type="scientific">Knipowitschia caucasica</name>
    <name type="common">Caucasian dwarf goby</name>
    <name type="synonym">Pomatoschistus caucasicus</name>
    <dbReference type="NCBI Taxonomy" id="637954"/>
    <lineage>
        <taxon>Eukaryota</taxon>
        <taxon>Metazoa</taxon>
        <taxon>Chordata</taxon>
        <taxon>Craniata</taxon>
        <taxon>Vertebrata</taxon>
        <taxon>Euteleostomi</taxon>
        <taxon>Actinopterygii</taxon>
        <taxon>Neopterygii</taxon>
        <taxon>Teleostei</taxon>
        <taxon>Neoteleostei</taxon>
        <taxon>Acanthomorphata</taxon>
        <taxon>Gobiaria</taxon>
        <taxon>Gobiiformes</taxon>
        <taxon>Gobioidei</taxon>
        <taxon>Gobiidae</taxon>
        <taxon>Gobiinae</taxon>
        <taxon>Knipowitschia</taxon>
    </lineage>
</organism>
<sequence>MKCRWRERDEVVNTVVKSCEGQGWNKCETQSQDRSLPRLTALRLLLMDLAERRRSRSGRRSRWSKLRHSRFTTEAAAGPGQSPTVTSVGPQAGTETQRKEMECVRLI</sequence>
<dbReference type="AlphaFoldDB" id="A0AAV2L0E2"/>
<feature type="compositionally biased region" description="Polar residues" evidence="1">
    <location>
        <begin position="81"/>
        <end position="95"/>
    </location>
</feature>
<evidence type="ECO:0000313" key="2">
    <source>
        <dbReference type="EMBL" id="CAL1595801.1"/>
    </source>
</evidence>
<evidence type="ECO:0000256" key="1">
    <source>
        <dbReference type="SAM" id="MobiDB-lite"/>
    </source>
</evidence>
<keyword evidence="3" id="KW-1185">Reference proteome</keyword>
<protein>
    <submittedName>
        <fullName evidence="2">Uncharacterized protein</fullName>
    </submittedName>
</protein>
<dbReference type="Proteomes" id="UP001497482">
    <property type="component" value="Chromosome 20"/>
</dbReference>
<feature type="compositionally biased region" description="Basic and acidic residues" evidence="1">
    <location>
        <begin position="96"/>
        <end position="107"/>
    </location>
</feature>
<feature type="compositionally biased region" description="Basic residues" evidence="1">
    <location>
        <begin position="53"/>
        <end position="70"/>
    </location>
</feature>
<reference evidence="2 3" key="1">
    <citation type="submission" date="2024-04" db="EMBL/GenBank/DDBJ databases">
        <authorList>
            <person name="Waldvogel A.-M."/>
            <person name="Schoenle A."/>
        </authorList>
    </citation>
    <scope>NUCLEOTIDE SEQUENCE [LARGE SCALE GENOMIC DNA]</scope>
</reference>
<gene>
    <name evidence="2" type="ORF">KC01_LOCUS24539</name>
</gene>
<feature type="region of interest" description="Disordered" evidence="1">
    <location>
        <begin position="53"/>
        <end position="107"/>
    </location>
</feature>
<dbReference type="EMBL" id="OZ035842">
    <property type="protein sequence ID" value="CAL1595801.1"/>
    <property type="molecule type" value="Genomic_DNA"/>
</dbReference>
<name>A0AAV2L0E2_KNICA</name>
<proteinExistence type="predicted"/>